<gene>
    <name evidence="6" type="primary">LOC109106843</name>
</gene>
<evidence type="ECO:0000256" key="1">
    <source>
        <dbReference type="ARBA" id="ARBA00004173"/>
    </source>
</evidence>
<dbReference type="PANTHER" id="PTHR13143">
    <property type="entry name" value="TETRATRICOPEPTIDE REPEAT PROTEIN 19"/>
    <property type="match status" value="1"/>
</dbReference>
<dbReference type="AlphaFoldDB" id="A0A9R0B7N3"/>
<dbReference type="KEGG" id="ccar:109106843"/>
<dbReference type="OrthoDB" id="5986190at2759"/>
<sequence>MMIGELDTASGFLHKAVHLAHQMFLTDSVLYIRAYICSEHQHENAEKLFKAAMSFILSGGTPQDDNAVIVMSLKLASIYATQNKNELAEHGFQFCTESLKAKIEKQKEFPPESLSDEERKDTRLLLGLSLDTRVRYLAANHRFTGACRDYQHALQTCQEEQGESHPQSLVLMSDLATVLDLQGKHDEALAHVKKAVELGQAAGHPDQHVLIPIFNIFFINKKSGEFEESGKLYQEALALARTAGDGEAIEQLQEGLKELASRRDGQTESKQEQELKE</sequence>
<dbReference type="GeneID" id="109106843"/>
<keyword evidence="3" id="KW-0802">TPR repeat</keyword>
<evidence type="ECO:0000313" key="6">
    <source>
        <dbReference type="RefSeq" id="XP_042623346.1"/>
    </source>
</evidence>
<dbReference type="GO" id="GO:0034551">
    <property type="term" value="P:mitochondrial respiratory chain complex III assembly"/>
    <property type="evidence" value="ECO:0007669"/>
    <property type="project" value="InterPro"/>
</dbReference>
<dbReference type="GO" id="GO:0005743">
    <property type="term" value="C:mitochondrial inner membrane"/>
    <property type="evidence" value="ECO:0007669"/>
    <property type="project" value="TreeGrafter"/>
</dbReference>
<evidence type="ECO:0000256" key="5">
    <source>
        <dbReference type="ARBA" id="ARBA00023128"/>
    </source>
</evidence>
<protein>
    <submittedName>
        <fullName evidence="6">Tetratricopeptide repeat protein 19, mitochondrial-like</fullName>
    </submittedName>
</protein>
<dbReference type="PANTHER" id="PTHR13143:SF6">
    <property type="entry name" value="TETRATRICOPEPTIDE REPEAT PROTEIN 19, MITOCHONDRIAL"/>
    <property type="match status" value="1"/>
</dbReference>
<keyword evidence="4" id="KW-0809">Transit peptide</keyword>
<keyword evidence="2" id="KW-0677">Repeat</keyword>
<evidence type="ECO:0000256" key="4">
    <source>
        <dbReference type="ARBA" id="ARBA00022946"/>
    </source>
</evidence>
<accession>A0A9R0B7N3</accession>
<dbReference type="InterPro" id="IPR040395">
    <property type="entry name" value="TTC19"/>
</dbReference>
<dbReference type="RefSeq" id="XP_042623346.1">
    <property type="nucleotide sequence ID" value="XM_042767412.1"/>
</dbReference>
<proteinExistence type="predicted"/>
<name>A0A9R0B7N3_CYPCA</name>
<keyword evidence="5" id="KW-0496">Mitochondrion</keyword>
<comment type="subcellular location">
    <subcellularLocation>
        <location evidence="1">Mitochondrion</location>
    </subcellularLocation>
</comment>
<dbReference type="Proteomes" id="UP001155660">
    <property type="component" value="Chromosome A2"/>
</dbReference>
<evidence type="ECO:0000256" key="3">
    <source>
        <dbReference type="ARBA" id="ARBA00022803"/>
    </source>
</evidence>
<evidence type="ECO:0000256" key="2">
    <source>
        <dbReference type="ARBA" id="ARBA00022737"/>
    </source>
</evidence>
<reference evidence="6" key="1">
    <citation type="submission" date="2025-08" db="UniProtKB">
        <authorList>
            <consortium name="RefSeq"/>
        </authorList>
    </citation>
    <scope>IDENTIFICATION</scope>
    <source>
        <tissue evidence="6">Muscle</tissue>
    </source>
</reference>
<organism evidence="6">
    <name type="scientific">Cyprinus carpio</name>
    <name type="common">Common carp</name>
    <dbReference type="NCBI Taxonomy" id="7962"/>
    <lineage>
        <taxon>Eukaryota</taxon>
        <taxon>Metazoa</taxon>
        <taxon>Chordata</taxon>
        <taxon>Craniata</taxon>
        <taxon>Vertebrata</taxon>
        <taxon>Euteleostomi</taxon>
        <taxon>Actinopterygii</taxon>
        <taxon>Neopterygii</taxon>
        <taxon>Teleostei</taxon>
        <taxon>Ostariophysi</taxon>
        <taxon>Cypriniformes</taxon>
        <taxon>Cyprinidae</taxon>
        <taxon>Cyprininae</taxon>
        <taxon>Cyprinus</taxon>
    </lineage>
</organism>
<dbReference type="Pfam" id="PF13424">
    <property type="entry name" value="TPR_12"/>
    <property type="match status" value="1"/>
</dbReference>